<keyword evidence="1" id="KW-0663">Pyridoxal phosphate</keyword>
<dbReference type="GO" id="GO:0008483">
    <property type="term" value="F:transaminase activity"/>
    <property type="evidence" value="ECO:0007669"/>
    <property type="project" value="UniProtKB-KW"/>
</dbReference>
<feature type="domain" description="Aminotransferase class V" evidence="2">
    <location>
        <begin position="52"/>
        <end position="352"/>
    </location>
</feature>
<reference evidence="3 4" key="1">
    <citation type="submission" date="2019-12" db="EMBL/GenBank/DDBJ databases">
        <title>Snethiella sp. nov. sp. isolated from sea sand.</title>
        <authorList>
            <person name="Kim J."/>
            <person name="Jeong S.E."/>
            <person name="Jung H.S."/>
            <person name="Jeon C.O."/>
        </authorList>
    </citation>
    <scope>NUCLEOTIDE SEQUENCE [LARGE SCALE GENOMIC DNA]</scope>
    <source>
        <strain evidence="3 4">DP05</strain>
    </source>
</reference>
<dbReference type="InterPro" id="IPR000192">
    <property type="entry name" value="Aminotrans_V_dom"/>
</dbReference>
<dbReference type="InterPro" id="IPR015424">
    <property type="entry name" value="PyrdxlP-dep_Trfase"/>
</dbReference>
<evidence type="ECO:0000256" key="1">
    <source>
        <dbReference type="ARBA" id="ARBA00022898"/>
    </source>
</evidence>
<proteinExistence type="predicted"/>
<protein>
    <submittedName>
        <fullName evidence="3">Aminotransferase class V-fold PLP-dependent enzyme</fullName>
    </submittedName>
</protein>
<keyword evidence="3" id="KW-0032">Aminotransferase</keyword>
<dbReference type="InterPro" id="IPR015422">
    <property type="entry name" value="PyrdxlP-dep_Trfase_small"/>
</dbReference>
<dbReference type="AlphaFoldDB" id="A0A6L8WAV6"/>
<gene>
    <name evidence="3" type="ORF">GQE98_15965</name>
</gene>
<evidence type="ECO:0000313" key="4">
    <source>
        <dbReference type="Proteomes" id="UP000476030"/>
    </source>
</evidence>
<organism evidence="3 4">
    <name type="scientific">Sneathiella litorea</name>
    <dbReference type="NCBI Taxonomy" id="2606216"/>
    <lineage>
        <taxon>Bacteria</taxon>
        <taxon>Pseudomonadati</taxon>
        <taxon>Pseudomonadota</taxon>
        <taxon>Alphaproteobacteria</taxon>
        <taxon>Sneathiellales</taxon>
        <taxon>Sneathiellaceae</taxon>
        <taxon>Sneathiella</taxon>
    </lineage>
</organism>
<accession>A0A6L8WAV6</accession>
<sequence length="377" mass="41519">MIPSQRHLFEIPDNIAYFNCAYMGPLLKAARAAGHMGVDRKALPWSVSPEDFFTESEQARSLFARLIGAAADDIAIIPSASYGTAVAARNLPLKAGEKILLLEDQFPSNVYCWTERVRENGAEIMTVPAPADHDWTSAVLKAIDDKVAIAALPHNHWTDGALLDLEAIGARLRAQGAKLVLDVTQSLGAMPLDLEKIKPDFMIAAAYKWLLGPYSLGFMYVAPEHQGGDPLEYNWLNRKGSEDFAGLVEYVDTYQQGARRFDMGERANFALMPIAVAALEQLLDWGIANIQETLTQKTRNIAARCADLGLTSLPDDIRAGHFLGLRRDGGLPKDILERLRTEDIHVSVRGSSMRITPHLFNNEADSDKLLAALKNIL</sequence>
<dbReference type="PANTHER" id="PTHR43586:SF15">
    <property type="entry name" value="BLR3095 PROTEIN"/>
    <property type="match status" value="1"/>
</dbReference>
<dbReference type="EMBL" id="WTUW01000009">
    <property type="protein sequence ID" value="MZR32135.1"/>
    <property type="molecule type" value="Genomic_DNA"/>
</dbReference>
<keyword evidence="3" id="KW-0808">Transferase</keyword>
<evidence type="ECO:0000313" key="3">
    <source>
        <dbReference type="EMBL" id="MZR32135.1"/>
    </source>
</evidence>
<dbReference type="PANTHER" id="PTHR43586">
    <property type="entry name" value="CYSTEINE DESULFURASE"/>
    <property type="match status" value="1"/>
</dbReference>
<dbReference type="Gene3D" id="3.40.640.10">
    <property type="entry name" value="Type I PLP-dependent aspartate aminotransferase-like (Major domain)"/>
    <property type="match status" value="1"/>
</dbReference>
<dbReference type="SUPFAM" id="SSF53383">
    <property type="entry name" value="PLP-dependent transferases"/>
    <property type="match status" value="1"/>
</dbReference>
<name>A0A6L8WAV6_9PROT</name>
<dbReference type="InterPro" id="IPR015421">
    <property type="entry name" value="PyrdxlP-dep_Trfase_major"/>
</dbReference>
<comment type="caution">
    <text evidence="3">The sequence shown here is derived from an EMBL/GenBank/DDBJ whole genome shotgun (WGS) entry which is preliminary data.</text>
</comment>
<dbReference type="Proteomes" id="UP000476030">
    <property type="component" value="Unassembled WGS sequence"/>
</dbReference>
<dbReference type="Gene3D" id="3.90.1150.10">
    <property type="entry name" value="Aspartate Aminotransferase, domain 1"/>
    <property type="match status" value="1"/>
</dbReference>
<dbReference type="Pfam" id="PF00266">
    <property type="entry name" value="Aminotran_5"/>
    <property type="match status" value="1"/>
</dbReference>
<keyword evidence="4" id="KW-1185">Reference proteome</keyword>
<evidence type="ECO:0000259" key="2">
    <source>
        <dbReference type="Pfam" id="PF00266"/>
    </source>
</evidence>
<dbReference type="RefSeq" id="WP_161316705.1">
    <property type="nucleotide sequence ID" value="NZ_WTUW01000009.1"/>
</dbReference>